<dbReference type="InterPro" id="IPR001539">
    <property type="entry name" value="Peptidase_U32"/>
</dbReference>
<dbReference type="OrthoDB" id="9807498at2"/>
<protein>
    <submittedName>
        <fullName evidence="2">Protease</fullName>
        <ecNumber evidence="2">3.4.-.-</ecNumber>
    </submittedName>
</protein>
<comment type="caution">
    <text evidence="2">The sequence shown here is derived from an EMBL/GenBank/DDBJ whole genome shotgun (WGS) entry which is preliminary data.</text>
</comment>
<dbReference type="PANTHER" id="PTHR30217:SF10">
    <property type="entry name" value="23S RRNA 5-HYDROXYCYTIDINE C2501 SYNTHASE"/>
    <property type="match status" value="1"/>
</dbReference>
<dbReference type="InterPro" id="IPR051454">
    <property type="entry name" value="RNA/ubiquinone_mod_enzymes"/>
</dbReference>
<dbReference type="GO" id="GO:0008233">
    <property type="term" value="F:peptidase activity"/>
    <property type="evidence" value="ECO:0007669"/>
    <property type="project" value="UniProtKB-KW"/>
</dbReference>
<dbReference type="GO" id="GO:0006508">
    <property type="term" value="P:proteolysis"/>
    <property type="evidence" value="ECO:0007669"/>
    <property type="project" value="UniProtKB-KW"/>
</dbReference>
<accession>A0A0M2NMF5</accession>
<keyword evidence="2" id="KW-0378">Hydrolase</keyword>
<sequence length="563" mass="61908">MELLSPAGNFDSLIAAVQNGADAVYVGAQNFSARNLADNFSDLSKAASYAHASSVKLYLALNTLVRDREIKPWLKTAQAAADAGVDAFILQDLGCAMLLKSLCPSIPLHASTQMTAHNADHVRRLQELGFERIILSRELSFSEIYAISSRTGAELEIFVHGALCTCYSGQCLMSSIFGGRSANRGLCAQPCRLDYRAGDKSGRLLSTRDLCLIDHIFRIRQAGIASIKIEGRMKPAGYVGTVTRIYRKALDGGQITKQDKEDLLRAYSRRGFTNLPFTGNMKTTAPISMPLPTPPVKKDNCFDAYKPLKKGKRKKPRKLAAQVQNLSQAKAVLPLVDILYIPIDAKWAVELKQMQKEGSPQLIGVHPLISHEGEQTGFDASLFDGELFGTLTKTNAEHKISDASLHVTNGETLKTLRSLGFERATVSVELNAAQITDLPDVMPTEMIAYGRLTLMTTMHCPLHCDKKNCRVASGRELLTDRMGKRFPLRKTGSGCRVEILNSAPIYMADRLSQVSANVIRLLFTIETPQECVKITREYRDAMAGKPVSPPSDFTRGHFTRGVK</sequence>
<evidence type="ECO:0000313" key="2">
    <source>
        <dbReference type="EMBL" id="KKI51410.1"/>
    </source>
</evidence>
<name>A0A0M2NMF5_9FIRM</name>
<reference evidence="2 3" key="1">
    <citation type="submission" date="2015-04" db="EMBL/GenBank/DDBJ databases">
        <title>Draft genome sequence of bacteremic isolate Catabacter hongkongensis type strain HKU16T.</title>
        <authorList>
            <person name="Lau S.K."/>
            <person name="Teng J.L."/>
            <person name="Huang Y."/>
            <person name="Curreem S.O."/>
            <person name="Tsui S.K."/>
            <person name="Woo P.C."/>
        </authorList>
    </citation>
    <scope>NUCLEOTIDE SEQUENCE [LARGE SCALE GENOMIC DNA]</scope>
    <source>
        <strain evidence="2 3">HKU16</strain>
    </source>
</reference>
<dbReference type="EC" id="3.4.-.-" evidence="2"/>
<keyword evidence="2" id="KW-0645">Protease</keyword>
<evidence type="ECO:0000256" key="1">
    <source>
        <dbReference type="SAM" id="MobiDB-lite"/>
    </source>
</evidence>
<dbReference type="PATRIC" id="fig|270498.16.peg.156"/>
<proteinExistence type="predicted"/>
<feature type="region of interest" description="Disordered" evidence="1">
    <location>
        <begin position="543"/>
        <end position="563"/>
    </location>
</feature>
<dbReference type="AlphaFoldDB" id="A0A0M2NMF5"/>
<gene>
    <name evidence="2" type="ORF">CHK_1198</name>
</gene>
<evidence type="ECO:0000313" key="3">
    <source>
        <dbReference type="Proteomes" id="UP000034076"/>
    </source>
</evidence>
<dbReference type="PROSITE" id="PS01276">
    <property type="entry name" value="PEPTIDASE_U32"/>
    <property type="match status" value="1"/>
</dbReference>
<dbReference type="EMBL" id="LAYJ01000078">
    <property type="protein sequence ID" value="KKI51410.1"/>
    <property type="molecule type" value="Genomic_DNA"/>
</dbReference>
<dbReference type="Proteomes" id="UP000034076">
    <property type="component" value="Unassembled WGS sequence"/>
</dbReference>
<dbReference type="STRING" id="270498.CHK_1198"/>
<keyword evidence="3" id="KW-1185">Reference proteome</keyword>
<dbReference type="Pfam" id="PF01136">
    <property type="entry name" value="Peptidase_U32"/>
    <property type="match status" value="1"/>
</dbReference>
<organism evidence="2 3">
    <name type="scientific">Christensenella hongkongensis</name>
    <dbReference type="NCBI Taxonomy" id="270498"/>
    <lineage>
        <taxon>Bacteria</taxon>
        <taxon>Bacillati</taxon>
        <taxon>Bacillota</taxon>
        <taxon>Clostridia</taxon>
        <taxon>Christensenellales</taxon>
        <taxon>Christensenellaceae</taxon>
        <taxon>Christensenella</taxon>
    </lineage>
</organism>
<dbReference type="RefSeq" id="WP_052740401.1">
    <property type="nucleotide sequence ID" value="NZ_LAYJ01000078.1"/>
</dbReference>
<dbReference type="PANTHER" id="PTHR30217">
    <property type="entry name" value="PEPTIDASE U32 FAMILY"/>
    <property type="match status" value="1"/>
</dbReference>